<evidence type="ECO:0000313" key="1">
    <source>
        <dbReference type="EMBL" id="CDF41131.1"/>
    </source>
</evidence>
<protein>
    <submittedName>
        <fullName evidence="1">Uncharacterized protein</fullName>
    </submittedName>
</protein>
<proteinExistence type="predicted"/>
<evidence type="ECO:0000313" key="2">
    <source>
        <dbReference type="Proteomes" id="UP000012073"/>
    </source>
</evidence>
<dbReference type="KEGG" id="ccp:CHC_T00007351001"/>
<keyword evidence="2" id="KW-1185">Reference proteome</keyword>
<dbReference type="AlphaFoldDB" id="R7QUH3"/>
<name>R7QUH3_CHOCR</name>
<dbReference type="RefSeq" id="XP_005711425.1">
    <property type="nucleotide sequence ID" value="XM_005711368.1"/>
</dbReference>
<dbReference type="EMBL" id="HG002309">
    <property type="protein sequence ID" value="CDF41131.1"/>
    <property type="molecule type" value="Genomic_DNA"/>
</dbReference>
<organism evidence="1 2">
    <name type="scientific">Chondrus crispus</name>
    <name type="common">Carrageen Irish moss</name>
    <name type="synonym">Polymorpha crispa</name>
    <dbReference type="NCBI Taxonomy" id="2769"/>
    <lineage>
        <taxon>Eukaryota</taxon>
        <taxon>Rhodophyta</taxon>
        <taxon>Florideophyceae</taxon>
        <taxon>Rhodymeniophycidae</taxon>
        <taxon>Gigartinales</taxon>
        <taxon>Gigartinaceae</taxon>
        <taxon>Chondrus</taxon>
    </lineage>
</organism>
<dbReference type="Proteomes" id="UP000012073">
    <property type="component" value="Unassembled WGS sequence"/>
</dbReference>
<dbReference type="GeneID" id="17319106"/>
<dbReference type="Gramene" id="CDF41131">
    <property type="protein sequence ID" value="CDF41131"/>
    <property type="gene ID" value="CHC_T00007351001"/>
</dbReference>
<gene>
    <name evidence="1" type="ORF">CHC_T00007351001</name>
</gene>
<sequence>MADPYSILGFTGLAEQAVRLIASLIERHKAYKENKTLSTEMLTAYTTLQADITEVKDSPIHRTSSQHTGFLQR</sequence>
<accession>R7QUH3</accession>
<reference evidence="2" key="1">
    <citation type="journal article" date="2013" name="Proc. Natl. Acad. Sci. U.S.A.">
        <title>Genome structure and metabolic features in the red seaweed Chondrus crispus shed light on evolution of the Archaeplastida.</title>
        <authorList>
            <person name="Collen J."/>
            <person name="Porcel B."/>
            <person name="Carre W."/>
            <person name="Ball S.G."/>
            <person name="Chaparro C."/>
            <person name="Tonon T."/>
            <person name="Barbeyron T."/>
            <person name="Michel G."/>
            <person name="Noel B."/>
            <person name="Valentin K."/>
            <person name="Elias M."/>
            <person name="Artiguenave F."/>
            <person name="Arun A."/>
            <person name="Aury J.M."/>
            <person name="Barbosa-Neto J.F."/>
            <person name="Bothwell J.H."/>
            <person name="Bouget F.Y."/>
            <person name="Brillet L."/>
            <person name="Cabello-Hurtado F."/>
            <person name="Capella-Gutierrez S."/>
            <person name="Charrier B."/>
            <person name="Cladiere L."/>
            <person name="Cock J.M."/>
            <person name="Coelho S.M."/>
            <person name="Colleoni C."/>
            <person name="Czjzek M."/>
            <person name="Da Silva C."/>
            <person name="Delage L."/>
            <person name="Denoeud F."/>
            <person name="Deschamps P."/>
            <person name="Dittami S.M."/>
            <person name="Gabaldon T."/>
            <person name="Gachon C.M."/>
            <person name="Groisillier A."/>
            <person name="Herve C."/>
            <person name="Jabbari K."/>
            <person name="Katinka M."/>
            <person name="Kloareg B."/>
            <person name="Kowalczyk N."/>
            <person name="Labadie K."/>
            <person name="Leblanc C."/>
            <person name="Lopez P.J."/>
            <person name="McLachlan D.H."/>
            <person name="Meslet-Cladiere L."/>
            <person name="Moustafa A."/>
            <person name="Nehr Z."/>
            <person name="Nyvall Collen P."/>
            <person name="Panaud O."/>
            <person name="Partensky F."/>
            <person name="Poulain J."/>
            <person name="Rensing S.A."/>
            <person name="Rousvoal S."/>
            <person name="Samson G."/>
            <person name="Symeonidi A."/>
            <person name="Weissenbach J."/>
            <person name="Zambounis A."/>
            <person name="Wincker P."/>
            <person name="Boyen C."/>
        </authorList>
    </citation>
    <scope>NUCLEOTIDE SEQUENCE [LARGE SCALE GENOMIC DNA]</scope>
    <source>
        <strain evidence="2">cv. Stackhouse</strain>
    </source>
</reference>